<accession>A0ABN3FEU4</accession>
<dbReference type="SUPFAM" id="SSF51445">
    <property type="entry name" value="(Trans)glycosidases"/>
    <property type="match status" value="1"/>
</dbReference>
<evidence type="ECO:0000313" key="4">
    <source>
        <dbReference type="Proteomes" id="UP001501444"/>
    </source>
</evidence>
<keyword evidence="3" id="KW-0378">Hydrolase</keyword>
<evidence type="ECO:0000259" key="2">
    <source>
        <dbReference type="Pfam" id="PF00704"/>
    </source>
</evidence>
<dbReference type="GO" id="GO:0016787">
    <property type="term" value="F:hydrolase activity"/>
    <property type="evidence" value="ECO:0007669"/>
    <property type="project" value="UniProtKB-KW"/>
</dbReference>
<feature type="domain" description="GH18" evidence="2">
    <location>
        <begin position="53"/>
        <end position="263"/>
    </location>
</feature>
<dbReference type="InterPro" id="IPR017853">
    <property type="entry name" value="GH"/>
</dbReference>
<sequence length="525" mass="55087">MKTPLSQRLRGLGVVTLLACTIGAATATVLAVPAQAAATAPGTPIPPHVFAPYFYSNSPTDTLYQASQDSGAKYLTLAFLQTLKHGDCTVYWNGRADSPIGATYAAGIAAIRAAGGDVYPSFGGSAATSGSLTELADSCQDVNAIADEFKRVITAYNFTRIDLDIEEESLANPANWPGIDRRNKAIKIVQDWARDTGRTVEFVYTQPTFTNGLNNGSMFLLQNAVTNGTRIDAVHLMTFNYYDDVSDACKAKTGPAHDMAAETFKATQATYDILHGIYPQKTPAQLWGMIGVIVMPGPSDFGDCETFTTQDAVKVLNWAIQKNIHGLSFWSLQRDQKGSARSYAWKPYQYSQTFAPFTHGDNSAQTTITATVAGGPLSLAVANTSPVVLPTVALNGQDQVVTGPLGHVTVVDSRGTNAGWNVTGQVSDFRSPAGNQTIAAANLGWAPTAGLVPGGMNLVRTTSDSVVTAGQAKVPGSGLSTPQTLCSSAAGASTGTFDCGATLNLGVPYNAALGTYTGVLTLTLI</sequence>
<protein>
    <submittedName>
        <fullName evidence="3">Glycosyl hydrolase family 18 protein</fullName>
    </submittedName>
</protein>
<dbReference type="Gene3D" id="3.20.20.80">
    <property type="entry name" value="Glycosidases"/>
    <property type="match status" value="1"/>
</dbReference>
<dbReference type="PANTHER" id="PTHR42976:SF1">
    <property type="entry name" value="GH18 DOMAIN-CONTAINING PROTEIN-RELATED"/>
    <property type="match status" value="1"/>
</dbReference>
<gene>
    <name evidence="3" type="ORF">GCM10010170_005920</name>
</gene>
<dbReference type="PANTHER" id="PTHR42976">
    <property type="entry name" value="BIFUNCTIONAL CHITINASE/LYSOZYME-RELATED"/>
    <property type="match status" value="1"/>
</dbReference>
<dbReference type="Pfam" id="PF00704">
    <property type="entry name" value="Glyco_hydro_18"/>
    <property type="match status" value="1"/>
</dbReference>
<feature type="signal peptide" evidence="1">
    <location>
        <begin position="1"/>
        <end position="27"/>
    </location>
</feature>
<evidence type="ECO:0000313" key="3">
    <source>
        <dbReference type="EMBL" id="GAA2328874.1"/>
    </source>
</evidence>
<reference evidence="4" key="1">
    <citation type="journal article" date="2019" name="Int. J. Syst. Evol. Microbiol.">
        <title>The Global Catalogue of Microorganisms (GCM) 10K type strain sequencing project: providing services to taxonomists for standard genome sequencing and annotation.</title>
        <authorList>
            <consortium name="The Broad Institute Genomics Platform"/>
            <consortium name="The Broad Institute Genome Sequencing Center for Infectious Disease"/>
            <person name="Wu L."/>
            <person name="Ma J."/>
        </authorList>
    </citation>
    <scope>NUCLEOTIDE SEQUENCE [LARGE SCALE GENOMIC DNA]</scope>
    <source>
        <strain evidence="4">JCM 3272</strain>
    </source>
</reference>
<keyword evidence="4" id="KW-1185">Reference proteome</keyword>
<dbReference type="EMBL" id="BAAARV010000005">
    <property type="protein sequence ID" value="GAA2328874.1"/>
    <property type="molecule type" value="Genomic_DNA"/>
</dbReference>
<dbReference type="RefSeq" id="WP_344610627.1">
    <property type="nucleotide sequence ID" value="NZ_BAAARV010000005.1"/>
</dbReference>
<feature type="chain" id="PRO_5045748367" evidence="1">
    <location>
        <begin position="28"/>
        <end position="525"/>
    </location>
</feature>
<dbReference type="Proteomes" id="UP001501444">
    <property type="component" value="Unassembled WGS sequence"/>
</dbReference>
<dbReference type="InterPro" id="IPR001223">
    <property type="entry name" value="Glyco_hydro18_cat"/>
</dbReference>
<organism evidence="3 4">
    <name type="scientific">Dactylosporangium salmoneum</name>
    <dbReference type="NCBI Taxonomy" id="53361"/>
    <lineage>
        <taxon>Bacteria</taxon>
        <taxon>Bacillati</taxon>
        <taxon>Actinomycetota</taxon>
        <taxon>Actinomycetes</taxon>
        <taxon>Micromonosporales</taxon>
        <taxon>Micromonosporaceae</taxon>
        <taxon>Dactylosporangium</taxon>
    </lineage>
</organism>
<evidence type="ECO:0000256" key="1">
    <source>
        <dbReference type="SAM" id="SignalP"/>
    </source>
</evidence>
<dbReference type="InterPro" id="IPR052750">
    <property type="entry name" value="GH18_Chitinase"/>
</dbReference>
<name>A0ABN3FEU4_9ACTN</name>
<proteinExistence type="predicted"/>
<comment type="caution">
    <text evidence="3">The sequence shown here is derived from an EMBL/GenBank/DDBJ whole genome shotgun (WGS) entry which is preliminary data.</text>
</comment>
<keyword evidence="1" id="KW-0732">Signal</keyword>